<reference evidence="6 7" key="1">
    <citation type="submission" date="2015-07" db="EMBL/GenBank/DDBJ databases">
        <title>Isolation and Genomic Characterization of a Novel Halophilic Metal-Reducing Deltaproteobacterium from the Deep Subsurface.</title>
        <authorList>
            <person name="Badalamenti J.P."/>
            <person name="Summers Z.M."/>
            <person name="Gralnick J.A."/>
            <person name="Bond D.R."/>
        </authorList>
    </citation>
    <scope>NUCLEOTIDE SEQUENCE [LARGE SCALE GENOMIC DNA]</scope>
    <source>
        <strain evidence="6 7">WTL</strain>
    </source>
</reference>
<dbReference type="Proteomes" id="UP000057158">
    <property type="component" value="Chromosome"/>
</dbReference>
<dbReference type="PANTHER" id="PTHR45138">
    <property type="entry name" value="REGULATORY COMPONENTS OF SENSORY TRANSDUCTION SYSTEM"/>
    <property type="match status" value="1"/>
</dbReference>
<dbReference type="GO" id="GO:1902201">
    <property type="term" value="P:negative regulation of bacterial-type flagellum-dependent cell motility"/>
    <property type="evidence" value="ECO:0007669"/>
    <property type="project" value="TreeGrafter"/>
</dbReference>
<dbReference type="OrthoDB" id="9790367at2"/>
<feature type="domain" description="GGDEF" evidence="5">
    <location>
        <begin position="138"/>
        <end position="280"/>
    </location>
</feature>
<feature type="region of interest" description="Disordered" evidence="3">
    <location>
        <begin position="265"/>
        <end position="288"/>
    </location>
</feature>
<dbReference type="GO" id="GO:0043709">
    <property type="term" value="P:cell adhesion involved in single-species biofilm formation"/>
    <property type="evidence" value="ECO:0007669"/>
    <property type="project" value="TreeGrafter"/>
</dbReference>
<dbReference type="SMART" id="SM00267">
    <property type="entry name" value="GGDEF"/>
    <property type="match status" value="1"/>
</dbReference>
<accession>A0A0M5IL12</accession>
<evidence type="ECO:0000256" key="4">
    <source>
        <dbReference type="SAM" id="Phobius"/>
    </source>
</evidence>
<evidence type="ECO:0000259" key="5">
    <source>
        <dbReference type="PROSITE" id="PS50887"/>
    </source>
</evidence>
<dbReference type="InterPro" id="IPR043128">
    <property type="entry name" value="Rev_trsase/Diguanyl_cyclase"/>
</dbReference>
<keyword evidence="4" id="KW-0812">Transmembrane</keyword>
<dbReference type="PANTHER" id="PTHR45138:SF9">
    <property type="entry name" value="DIGUANYLATE CYCLASE DGCM-RELATED"/>
    <property type="match status" value="1"/>
</dbReference>
<dbReference type="SUPFAM" id="SSF55073">
    <property type="entry name" value="Nucleotide cyclase"/>
    <property type="match status" value="1"/>
</dbReference>
<gene>
    <name evidence="6" type="ORF">DSOUD_1806</name>
</gene>
<evidence type="ECO:0000256" key="3">
    <source>
        <dbReference type="SAM" id="MobiDB-lite"/>
    </source>
</evidence>
<dbReference type="AlphaFoldDB" id="A0A0M5IL12"/>
<evidence type="ECO:0000256" key="2">
    <source>
        <dbReference type="ARBA" id="ARBA00034247"/>
    </source>
</evidence>
<dbReference type="EMBL" id="CP010802">
    <property type="protein sequence ID" value="ALC16581.1"/>
    <property type="molecule type" value="Genomic_DNA"/>
</dbReference>
<organism evidence="6 7">
    <name type="scientific">Desulfuromonas soudanensis</name>
    <dbReference type="NCBI Taxonomy" id="1603606"/>
    <lineage>
        <taxon>Bacteria</taxon>
        <taxon>Pseudomonadati</taxon>
        <taxon>Thermodesulfobacteriota</taxon>
        <taxon>Desulfuromonadia</taxon>
        <taxon>Desulfuromonadales</taxon>
        <taxon>Desulfuromonadaceae</taxon>
        <taxon>Desulfuromonas</taxon>
    </lineage>
</organism>
<evidence type="ECO:0000313" key="6">
    <source>
        <dbReference type="EMBL" id="ALC16581.1"/>
    </source>
</evidence>
<dbReference type="Gene3D" id="3.30.70.270">
    <property type="match status" value="1"/>
</dbReference>
<keyword evidence="4" id="KW-0472">Membrane</keyword>
<dbReference type="GO" id="GO:0005886">
    <property type="term" value="C:plasma membrane"/>
    <property type="evidence" value="ECO:0007669"/>
    <property type="project" value="TreeGrafter"/>
</dbReference>
<dbReference type="STRING" id="1603606.DSOUD_1806"/>
<dbReference type="InterPro" id="IPR000160">
    <property type="entry name" value="GGDEF_dom"/>
</dbReference>
<dbReference type="InterPro" id="IPR050469">
    <property type="entry name" value="Diguanylate_Cyclase"/>
</dbReference>
<dbReference type="GO" id="GO:0052621">
    <property type="term" value="F:diguanylate cyclase activity"/>
    <property type="evidence" value="ECO:0007669"/>
    <property type="project" value="UniProtKB-EC"/>
</dbReference>
<dbReference type="FunFam" id="3.30.70.270:FF:000001">
    <property type="entry name" value="Diguanylate cyclase domain protein"/>
    <property type="match status" value="1"/>
</dbReference>
<dbReference type="PROSITE" id="PS50887">
    <property type="entry name" value="GGDEF"/>
    <property type="match status" value="1"/>
</dbReference>
<comment type="catalytic activity">
    <reaction evidence="2">
        <text>2 GTP = 3',3'-c-di-GMP + 2 diphosphate</text>
        <dbReference type="Rhea" id="RHEA:24898"/>
        <dbReference type="ChEBI" id="CHEBI:33019"/>
        <dbReference type="ChEBI" id="CHEBI:37565"/>
        <dbReference type="ChEBI" id="CHEBI:58805"/>
        <dbReference type="EC" id="2.7.7.65"/>
    </reaction>
</comment>
<keyword evidence="4" id="KW-1133">Transmembrane helix</keyword>
<feature type="transmembrane region" description="Helical" evidence="4">
    <location>
        <begin position="71"/>
        <end position="92"/>
    </location>
</feature>
<dbReference type="InterPro" id="IPR029787">
    <property type="entry name" value="Nucleotide_cyclase"/>
</dbReference>
<dbReference type="RefSeq" id="WP_053550668.1">
    <property type="nucleotide sequence ID" value="NZ_CP010802.1"/>
</dbReference>
<dbReference type="NCBIfam" id="TIGR00254">
    <property type="entry name" value="GGDEF"/>
    <property type="match status" value="1"/>
</dbReference>
<dbReference type="PATRIC" id="fig|1603606.3.peg.1960"/>
<dbReference type="Pfam" id="PF00990">
    <property type="entry name" value="GGDEF"/>
    <property type="match status" value="1"/>
</dbReference>
<dbReference type="CDD" id="cd01949">
    <property type="entry name" value="GGDEF"/>
    <property type="match status" value="1"/>
</dbReference>
<feature type="transmembrane region" description="Helical" evidence="4">
    <location>
        <begin position="39"/>
        <end position="59"/>
    </location>
</feature>
<evidence type="ECO:0000256" key="1">
    <source>
        <dbReference type="ARBA" id="ARBA00012528"/>
    </source>
</evidence>
<protein>
    <recommendedName>
        <fullName evidence="1">diguanylate cyclase</fullName>
        <ecNumber evidence="1">2.7.7.65</ecNumber>
    </recommendedName>
</protein>
<keyword evidence="7" id="KW-1185">Reference proteome</keyword>
<proteinExistence type="predicted"/>
<sequence>MISICAKTCVFGGGLIIVGSLIPTRQLIAQLPKGYTRNCWYAMLVLEVLFLAGYLGYARVFWNDHSGLHDLIVPGVFFLGACFVWLAAALSLQTVDAIARLNSLEQENIADALTGVFNRRYLDRCLNEEVMRARRFNLPLSILLLDIDHFKQINDSYGHRAGDQVLISFAAKLQLELREFDILARYGGDEFMIIAPQTPPQGAANLASRLRNRIEAEKLRLSDVQGRAVEIPLTCSLGVASLAGEVDSAEKLINAADEALYRVKRKENDRGKNPSEGQNLLLGNRGEA</sequence>
<evidence type="ECO:0000313" key="7">
    <source>
        <dbReference type="Proteomes" id="UP000057158"/>
    </source>
</evidence>
<name>A0A0M5IL12_9BACT</name>
<dbReference type="KEGG" id="des:DSOUD_1806"/>
<dbReference type="EC" id="2.7.7.65" evidence="1"/>